<keyword evidence="5 9" id="KW-0418">Kinase</keyword>
<comment type="catalytic activity">
    <reaction evidence="7 9">
        <text>dCMP + ATP = dCDP + ADP</text>
        <dbReference type="Rhea" id="RHEA:25094"/>
        <dbReference type="ChEBI" id="CHEBI:30616"/>
        <dbReference type="ChEBI" id="CHEBI:57566"/>
        <dbReference type="ChEBI" id="CHEBI:58593"/>
        <dbReference type="ChEBI" id="CHEBI:456216"/>
        <dbReference type="EC" id="2.7.4.25"/>
    </reaction>
</comment>
<dbReference type="GO" id="GO:0005829">
    <property type="term" value="C:cytosol"/>
    <property type="evidence" value="ECO:0007669"/>
    <property type="project" value="TreeGrafter"/>
</dbReference>
<dbReference type="SUPFAM" id="SSF52540">
    <property type="entry name" value="P-loop containing nucleoside triphosphate hydrolases"/>
    <property type="match status" value="1"/>
</dbReference>
<feature type="binding site" evidence="9">
    <location>
        <begin position="23"/>
        <end position="31"/>
    </location>
    <ligand>
        <name>ATP</name>
        <dbReference type="ChEBI" id="CHEBI:30616"/>
    </ligand>
</feature>
<dbReference type="FunFam" id="3.40.50.300:FF:000484">
    <property type="entry name" value="Cytidylate kinase"/>
    <property type="match status" value="1"/>
</dbReference>
<keyword evidence="6 9" id="KW-0067">ATP-binding</keyword>
<dbReference type="Gene3D" id="3.40.50.300">
    <property type="entry name" value="P-loop containing nucleotide triphosphate hydrolases"/>
    <property type="match status" value="1"/>
</dbReference>
<keyword evidence="3 9" id="KW-0808">Transferase</keyword>
<accession>A0A401ITL1</accession>
<dbReference type="Proteomes" id="UP000286848">
    <property type="component" value="Unassembled WGS sequence"/>
</dbReference>
<keyword evidence="2 9" id="KW-0963">Cytoplasm</keyword>
<dbReference type="EC" id="2.7.4.25" evidence="9"/>
<dbReference type="Pfam" id="PF02224">
    <property type="entry name" value="Cytidylate_kin"/>
    <property type="match status" value="1"/>
</dbReference>
<evidence type="ECO:0000256" key="9">
    <source>
        <dbReference type="HAMAP-Rule" id="MF_00238"/>
    </source>
</evidence>
<dbReference type="NCBIfam" id="TIGR00017">
    <property type="entry name" value="cmk"/>
    <property type="match status" value="1"/>
</dbReference>
<evidence type="ECO:0000256" key="6">
    <source>
        <dbReference type="ARBA" id="ARBA00022840"/>
    </source>
</evidence>
<evidence type="ECO:0000256" key="8">
    <source>
        <dbReference type="ARBA" id="ARBA00048478"/>
    </source>
</evidence>
<name>A0A401ITL1_9LACO</name>
<protein>
    <recommendedName>
        <fullName evidence="9">Cytidylate kinase</fullName>
        <shortName evidence="9">CK</shortName>
        <ecNumber evidence="9">2.7.4.25</ecNumber>
    </recommendedName>
    <alternativeName>
        <fullName evidence="9">Cytidine monophosphate kinase</fullName>
        <shortName evidence="9">CMP kinase</shortName>
    </alternativeName>
</protein>
<organism evidence="11 12">
    <name type="scientific">Ligilactobacillus salitolerans</name>
    <dbReference type="NCBI Taxonomy" id="1808352"/>
    <lineage>
        <taxon>Bacteria</taxon>
        <taxon>Bacillati</taxon>
        <taxon>Bacillota</taxon>
        <taxon>Bacilli</taxon>
        <taxon>Lactobacillales</taxon>
        <taxon>Lactobacillaceae</taxon>
        <taxon>Ligilactobacillus</taxon>
    </lineage>
</organism>
<comment type="catalytic activity">
    <reaction evidence="8 9">
        <text>CMP + ATP = CDP + ADP</text>
        <dbReference type="Rhea" id="RHEA:11600"/>
        <dbReference type="ChEBI" id="CHEBI:30616"/>
        <dbReference type="ChEBI" id="CHEBI:58069"/>
        <dbReference type="ChEBI" id="CHEBI:60377"/>
        <dbReference type="ChEBI" id="CHEBI:456216"/>
        <dbReference type="EC" id="2.7.4.25"/>
    </reaction>
</comment>
<dbReference type="CDD" id="cd02020">
    <property type="entry name" value="CMPK"/>
    <property type="match status" value="1"/>
</dbReference>
<dbReference type="InterPro" id="IPR011994">
    <property type="entry name" value="Cytidylate_kinase_dom"/>
</dbReference>
<dbReference type="PANTHER" id="PTHR21299:SF2">
    <property type="entry name" value="CYTIDYLATE KINASE"/>
    <property type="match status" value="1"/>
</dbReference>
<evidence type="ECO:0000256" key="3">
    <source>
        <dbReference type="ARBA" id="ARBA00022679"/>
    </source>
</evidence>
<dbReference type="GO" id="GO:0015949">
    <property type="term" value="P:nucleobase-containing small molecule interconversion"/>
    <property type="evidence" value="ECO:0007669"/>
    <property type="project" value="TreeGrafter"/>
</dbReference>
<comment type="caution">
    <text evidence="11">The sequence shown here is derived from an EMBL/GenBank/DDBJ whole genome shotgun (WGS) entry which is preliminary data.</text>
</comment>
<reference evidence="11 12" key="1">
    <citation type="journal article" date="2019" name="Int. J. Syst. Evol. Microbiol.">
        <title>Lactobacillus salitolerans sp. nov., a novel lactic acid bacterium isolated from spent mushroom substrates.</title>
        <authorList>
            <person name="Tohno M."/>
            <person name="Tanizawa Y."/>
            <person name="Kojima Y."/>
            <person name="Sakamoto M."/>
            <person name="Nakamura Y."/>
            <person name="Ohkuma M."/>
            <person name="Kobayashi H."/>
        </authorList>
    </citation>
    <scope>NUCLEOTIDE SEQUENCE [LARGE SCALE GENOMIC DNA]</scope>
    <source>
        <strain evidence="11 12">YK43</strain>
    </source>
</reference>
<dbReference type="GO" id="GO:0036430">
    <property type="term" value="F:CMP kinase activity"/>
    <property type="evidence" value="ECO:0007669"/>
    <property type="project" value="RHEA"/>
</dbReference>
<evidence type="ECO:0000256" key="7">
    <source>
        <dbReference type="ARBA" id="ARBA00047615"/>
    </source>
</evidence>
<evidence type="ECO:0000313" key="12">
    <source>
        <dbReference type="Proteomes" id="UP000286848"/>
    </source>
</evidence>
<proteinExistence type="inferred from homology"/>
<dbReference type="InterPro" id="IPR003136">
    <property type="entry name" value="Cytidylate_kin"/>
</dbReference>
<evidence type="ECO:0000256" key="2">
    <source>
        <dbReference type="ARBA" id="ARBA00022490"/>
    </source>
</evidence>
<gene>
    <name evidence="9 11" type="primary">cmk</name>
    <name evidence="11" type="ORF">LFYK43_13180</name>
</gene>
<comment type="subcellular location">
    <subcellularLocation>
        <location evidence="9">Cytoplasm</location>
    </subcellularLocation>
</comment>
<keyword evidence="12" id="KW-1185">Reference proteome</keyword>
<dbReference type="GO" id="GO:0036431">
    <property type="term" value="F:dCMP kinase activity"/>
    <property type="evidence" value="ECO:0007669"/>
    <property type="project" value="InterPro"/>
</dbReference>
<dbReference type="AlphaFoldDB" id="A0A401ITL1"/>
<dbReference type="EMBL" id="BFFP01000020">
    <property type="protein sequence ID" value="GBG94859.1"/>
    <property type="molecule type" value="Genomic_DNA"/>
</dbReference>
<evidence type="ECO:0000256" key="1">
    <source>
        <dbReference type="ARBA" id="ARBA00009427"/>
    </source>
</evidence>
<evidence type="ECO:0000256" key="5">
    <source>
        <dbReference type="ARBA" id="ARBA00022777"/>
    </source>
</evidence>
<evidence type="ECO:0000259" key="10">
    <source>
        <dbReference type="Pfam" id="PF02224"/>
    </source>
</evidence>
<comment type="similarity">
    <text evidence="1 9">Belongs to the cytidylate kinase family. Type 1 subfamily.</text>
</comment>
<dbReference type="InterPro" id="IPR027417">
    <property type="entry name" value="P-loop_NTPase"/>
</dbReference>
<dbReference type="PANTHER" id="PTHR21299">
    <property type="entry name" value="CYTIDYLATE KINASE/PANTOATE-BETA-ALANINE LIGASE"/>
    <property type="match status" value="1"/>
</dbReference>
<evidence type="ECO:0000256" key="4">
    <source>
        <dbReference type="ARBA" id="ARBA00022741"/>
    </source>
</evidence>
<keyword evidence="4 9" id="KW-0547">Nucleotide-binding</keyword>
<feature type="domain" description="Cytidylate kinase" evidence="10">
    <location>
        <begin position="19"/>
        <end position="233"/>
    </location>
</feature>
<dbReference type="HAMAP" id="MF_00238">
    <property type="entry name" value="Cytidyl_kinase_type1"/>
    <property type="match status" value="1"/>
</dbReference>
<dbReference type="GO" id="GO:0005524">
    <property type="term" value="F:ATP binding"/>
    <property type="evidence" value="ECO:0007669"/>
    <property type="project" value="UniProtKB-UniRule"/>
</dbReference>
<dbReference type="GO" id="GO:0006220">
    <property type="term" value="P:pyrimidine nucleotide metabolic process"/>
    <property type="evidence" value="ECO:0007669"/>
    <property type="project" value="UniProtKB-UniRule"/>
</dbReference>
<evidence type="ECO:0000313" key="11">
    <source>
        <dbReference type="EMBL" id="GBG94859.1"/>
    </source>
</evidence>
<sequence>MIELNLEFSEDNMAANMQIAIDGPASAGKSTVAKLVAKKLNYVYCDTGAMYRAVTFAALQRKVALDNDQALKEMLTDFDLKFVPADPEQLVLVNGQDITRQIRSTEVTNQVSLVSAQPSVRQEMTKRQQEIAASGAIVMDGRDIGTTVLPDAEVKIFLIASVHERAVRRYKENVKKGMATDLAVLEQEIKARDYKDSHREISPLTQAQDAVLVDTTSLNIDEVVEKILKIINQHEKY</sequence>